<keyword evidence="2" id="KW-0472">Membrane</keyword>
<dbReference type="SUPFAM" id="SSF56935">
    <property type="entry name" value="Porins"/>
    <property type="match status" value="1"/>
</dbReference>
<dbReference type="RefSeq" id="WP_136414247.1">
    <property type="nucleotide sequence ID" value="NZ_CAXHQF010000048.1"/>
</dbReference>
<evidence type="ECO:0000313" key="6">
    <source>
        <dbReference type="Proteomes" id="UP000297149"/>
    </source>
</evidence>
<protein>
    <submittedName>
        <fullName evidence="5">TonB-dependent receptor</fullName>
    </submittedName>
</protein>
<accession>A0A4V1D325</accession>
<dbReference type="InterPro" id="IPR036942">
    <property type="entry name" value="Beta-barrel_TonB_sf"/>
</dbReference>
<organism evidence="5 6">
    <name type="scientific">Duncaniella dubosii</name>
    <dbReference type="NCBI Taxonomy" id="2518971"/>
    <lineage>
        <taxon>Bacteria</taxon>
        <taxon>Pseudomonadati</taxon>
        <taxon>Bacteroidota</taxon>
        <taxon>Bacteroidia</taxon>
        <taxon>Bacteroidales</taxon>
        <taxon>Muribaculaceae</taxon>
        <taxon>Duncaniella</taxon>
    </lineage>
</organism>
<evidence type="ECO:0000256" key="3">
    <source>
        <dbReference type="ARBA" id="ARBA00023237"/>
    </source>
</evidence>
<dbReference type="KEGG" id="ddb:E7747_03970"/>
<evidence type="ECO:0000256" key="2">
    <source>
        <dbReference type="ARBA" id="ARBA00023136"/>
    </source>
</evidence>
<dbReference type="Proteomes" id="UP000297149">
    <property type="component" value="Chromosome"/>
</dbReference>
<dbReference type="InterPro" id="IPR008969">
    <property type="entry name" value="CarboxyPept-like_regulatory"/>
</dbReference>
<keyword evidence="4" id="KW-0732">Signal</keyword>
<evidence type="ECO:0000256" key="4">
    <source>
        <dbReference type="SAM" id="SignalP"/>
    </source>
</evidence>
<evidence type="ECO:0000313" key="5">
    <source>
        <dbReference type="EMBL" id="QCD41528.1"/>
    </source>
</evidence>
<keyword evidence="6" id="KW-1185">Reference proteome</keyword>
<dbReference type="Gene3D" id="2.60.40.1120">
    <property type="entry name" value="Carboxypeptidase-like, regulatory domain"/>
    <property type="match status" value="1"/>
</dbReference>
<comment type="subcellular location">
    <subcellularLocation>
        <location evidence="1">Cell outer membrane</location>
    </subcellularLocation>
</comment>
<feature type="signal peptide" evidence="4">
    <location>
        <begin position="1"/>
        <end position="19"/>
    </location>
</feature>
<proteinExistence type="predicted"/>
<dbReference type="SUPFAM" id="SSF49464">
    <property type="entry name" value="Carboxypeptidase regulatory domain-like"/>
    <property type="match status" value="1"/>
</dbReference>
<reference evidence="6" key="1">
    <citation type="submission" date="2019-02" db="EMBL/GenBank/DDBJ databases">
        <title>Isolation and identification of novel species under the genus Muribaculum.</title>
        <authorList>
            <person name="Miyake S."/>
            <person name="Ding Y."/>
            <person name="Low A."/>
            <person name="Soh M."/>
            <person name="Seedorf H."/>
        </authorList>
    </citation>
    <scope>NUCLEOTIDE SEQUENCE [LARGE SCALE GENOMIC DNA]</scope>
    <source>
        <strain evidence="6">H5</strain>
    </source>
</reference>
<dbReference type="EMBL" id="CP039396">
    <property type="protein sequence ID" value="QCD41528.1"/>
    <property type="molecule type" value="Genomic_DNA"/>
</dbReference>
<dbReference type="Pfam" id="PF13715">
    <property type="entry name" value="CarbopepD_reg_2"/>
    <property type="match status" value="1"/>
</dbReference>
<feature type="chain" id="PRO_5020448711" evidence="4">
    <location>
        <begin position="20"/>
        <end position="919"/>
    </location>
</feature>
<dbReference type="GO" id="GO:0009279">
    <property type="term" value="C:cell outer membrane"/>
    <property type="evidence" value="ECO:0007669"/>
    <property type="project" value="UniProtKB-SubCell"/>
</dbReference>
<evidence type="ECO:0000256" key="1">
    <source>
        <dbReference type="ARBA" id="ARBA00004442"/>
    </source>
</evidence>
<dbReference type="Gene3D" id="2.40.170.20">
    <property type="entry name" value="TonB-dependent receptor, beta-barrel domain"/>
    <property type="match status" value="1"/>
</dbReference>
<keyword evidence="3" id="KW-0998">Cell outer membrane</keyword>
<keyword evidence="5" id="KW-0675">Receptor</keyword>
<name>A0A4V1D325_9BACT</name>
<gene>
    <name evidence="5" type="ORF">E7747_03970</name>
</gene>
<sequence>MRLKLFLLLLLAAILPSFAQSTGVAGTVVDNNTGAPVAGANVMLDKQGIYVTTGPSGDFSISNAQPGEDLLVIVAYGYNDLTVDIDMTKGKIIDLGDLKMLSSNLNNVFYEDQNDMFFDQALLEDEEGSAQSIAALTGASDDVYYNAASYNFQPMRFRVRGYDSKFTETYVNGINFNDLARGRFNYSTLGGMSRAFRDKTTSLGLGAANFGFGNIGGATDINTRAAHYAPGFNGSVAYTNSNYMLRAMAMYSTGLNKNGWAFTISAIGRYAKEGVIEGTFYNSFGLFASLEKVFNEKHSLNLTVWGAPTQRATNSATYEEAYSLTDNNLYNPNWGWQDGKKRSAKIVETFDPTAVLNWIWKPDKGTTLNTGAAFRAVNYSTSALNWYNAADPRPDYYRYLPSYFRASGNEEAADLYTDLWEHDENFRQINWGNLYQANYYNNIYGRGNNPDNHSSSYILENRHSNQINFMLNSVLNHRLNDNMTLQAGISFNYTRAHYYKTIRDLLGGEYWLDIDQYSERDFPDNPDMLQNNLLDPSRHVGKGDTFGYDYYINALHGNAWIQNVITLPQWDINYGLKIGYTQFQRDGKMMNGRAPKNSYGKGASHRFDTGALKAGATYKIDGRNFITAHAGYETVAPLFEYAYISPRIKDTAIEGLKPERILSGDISYAWNYRRFRGAITGFWTEMYDQTERTSYYDDQYSTFMNYVLKGVHTRYKGIEIGAAFKVTPSVTVSAAATFAQYQYKNRPKGTRSYENGMRPDTTQVVYLKNFYVGGTPQTAVNVGIDWAAPKSWFFNVNASWMGDAYVNLSPIHHEALPNLWEKYPSMDELEAKMEELASQDKLNDAFVLNASIGKLIYLNRKVSMNINLNVDNILNNKKIQTYGYQQGRFDYSNYDSTKYPNKYFYAQGIKVYLNVGIRF</sequence>
<dbReference type="AlphaFoldDB" id="A0A4V1D325"/>